<dbReference type="STRING" id="230819.A0A5C3L5H1"/>
<protein>
    <submittedName>
        <fullName evidence="3">Clavaminate synthase-like protein</fullName>
    </submittedName>
</protein>
<dbReference type="EMBL" id="ML210157">
    <property type="protein sequence ID" value="TFK28289.1"/>
    <property type="molecule type" value="Genomic_DNA"/>
</dbReference>
<feature type="domain" description="Isopenicillin N synthase-like Fe(2+) 2OG dioxygenase" evidence="1">
    <location>
        <begin position="193"/>
        <end position="280"/>
    </location>
</feature>
<evidence type="ECO:0000313" key="3">
    <source>
        <dbReference type="EMBL" id="TFK28289.1"/>
    </source>
</evidence>
<evidence type="ECO:0000313" key="4">
    <source>
        <dbReference type="Proteomes" id="UP000307440"/>
    </source>
</evidence>
<evidence type="ECO:0000259" key="2">
    <source>
        <dbReference type="Pfam" id="PF14226"/>
    </source>
</evidence>
<organism evidence="3 4">
    <name type="scientific">Coprinopsis marcescibilis</name>
    <name type="common">Agaric fungus</name>
    <name type="synonym">Psathyrella marcescibilis</name>
    <dbReference type="NCBI Taxonomy" id="230819"/>
    <lineage>
        <taxon>Eukaryota</taxon>
        <taxon>Fungi</taxon>
        <taxon>Dikarya</taxon>
        <taxon>Basidiomycota</taxon>
        <taxon>Agaricomycotina</taxon>
        <taxon>Agaricomycetes</taxon>
        <taxon>Agaricomycetidae</taxon>
        <taxon>Agaricales</taxon>
        <taxon>Agaricineae</taxon>
        <taxon>Psathyrellaceae</taxon>
        <taxon>Coprinopsis</taxon>
    </lineage>
</organism>
<feature type="domain" description="Non-haem dioxygenase N-terminal" evidence="2">
    <location>
        <begin position="27"/>
        <end position="135"/>
    </location>
</feature>
<dbReference type="Gene3D" id="2.60.120.330">
    <property type="entry name" value="B-lactam Antibiotic, Isopenicillin N Synthase, Chain"/>
    <property type="match status" value="1"/>
</dbReference>
<dbReference type="InterPro" id="IPR026992">
    <property type="entry name" value="DIOX_N"/>
</dbReference>
<sequence>MTVHSRPNLAHYAHPPPTQVDLDFAELPIVDLAKALSSPSEKRKWGAFVREAILNHGFLYVINAGLKPEETGRIFDIADVAFSQVGDQEKAQYVAKIKENGSFQGYKPRRFWHIDNGVRDQLEHYNINRDVNKRDHPLPLCPFVPEIGHFAKHNHLHIAYALLQLLAIGLELPEDAFVKLHNYAATGESYVRFMKYYPRTSEDEMKTSNVWLKGHTDFGTLTILYSQPVSGLQILDRSGDWKWVRHIDNALVINTGDALEFLSGGFYRATIHRVIQPPLDQQGYTRLGVFYFAMPDDDVVLEPLSESPLLKRVGIVRKNDVGPPPTMEKWRRGRTAAYGQSELKQSAASDGVEEEVINGVVVKHYR</sequence>
<name>A0A5C3L5H1_COPMA</name>
<evidence type="ECO:0000259" key="1">
    <source>
        <dbReference type="Pfam" id="PF03171"/>
    </source>
</evidence>
<dbReference type="OrthoDB" id="406156at2759"/>
<gene>
    <name evidence="3" type="ORF">FA15DRAFT_634185</name>
</gene>
<proteinExistence type="predicted"/>
<dbReference type="InterPro" id="IPR050231">
    <property type="entry name" value="Iron_ascorbate_oxido_reductase"/>
</dbReference>
<dbReference type="AlphaFoldDB" id="A0A5C3L5H1"/>
<dbReference type="PRINTS" id="PR00682">
    <property type="entry name" value="IPNSYNTHASE"/>
</dbReference>
<dbReference type="Pfam" id="PF14226">
    <property type="entry name" value="DIOX_N"/>
    <property type="match status" value="1"/>
</dbReference>
<dbReference type="Pfam" id="PF03171">
    <property type="entry name" value="2OG-FeII_Oxy"/>
    <property type="match status" value="1"/>
</dbReference>
<dbReference type="Proteomes" id="UP000307440">
    <property type="component" value="Unassembled WGS sequence"/>
</dbReference>
<reference evidence="3 4" key="1">
    <citation type="journal article" date="2019" name="Nat. Ecol. Evol.">
        <title>Megaphylogeny resolves global patterns of mushroom evolution.</title>
        <authorList>
            <person name="Varga T."/>
            <person name="Krizsan K."/>
            <person name="Foldi C."/>
            <person name="Dima B."/>
            <person name="Sanchez-Garcia M."/>
            <person name="Sanchez-Ramirez S."/>
            <person name="Szollosi G.J."/>
            <person name="Szarkandi J.G."/>
            <person name="Papp V."/>
            <person name="Albert L."/>
            <person name="Andreopoulos W."/>
            <person name="Angelini C."/>
            <person name="Antonin V."/>
            <person name="Barry K.W."/>
            <person name="Bougher N.L."/>
            <person name="Buchanan P."/>
            <person name="Buyck B."/>
            <person name="Bense V."/>
            <person name="Catcheside P."/>
            <person name="Chovatia M."/>
            <person name="Cooper J."/>
            <person name="Damon W."/>
            <person name="Desjardin D."/>
            <person name="Finy P."/>
            <person name="Geml J."/>
            <person name="Haridas S."/>
            <person name="Hughes K."/>
            <person name="Justo A."/>
            <person name="Karasinski D."/>
            <person name="Kautmanova I."/>
            <person name="Kiss B."/>
            <person name="Kocsube S."/>
            <person name="Kotiranta H."/>
            <person name="LaButti K.M."/>
            <person name="Lechner B.E."/>
            <person name="Liimatainen K."/>
            <person name="Lipzen A."/>
            <person name="Lukacs Z."/>
            <person name="Mihaltcheva S."/>
            <person name="Morgado L.N."/>
            <person name="Niskanen T."/>
            <person name="Noordeloos M.E."/>
            <person name="Ohm R.A."/>
            <person name="Ortiz-Santana B."/>
            <person name="Ovrebo C."/>
            <person name="Racz N."/>
            <person name="Riley R."/>
            <person name="Savchenko A."/>
            <person name="Shiryaev A."/>
            <person name="Soop K."/>
            <person name="Spirin V."/>
            <person name="Szebenyi C."/>
            <person name="Tomsovsky M."/>
            <person name="Tulloss R.E."/>
            <person name="Uehling J."/>
            <person name="Grigoriev I.V."/>
            <person name="Vagvolgyi C."/>
            <person name="Papp T."/>
            <person name="Martin F.M."/>
            <person name="Miettinen O."/>
            <person name="Hibbett D.S."/>
            <person name="Nagy L.G."/>
        </authorList>
    </citation>
    <scope>NUCLEOTIDE SEQUENCE [LARGE SCALE GENOMIC DNA]</scope>
    <source>
        <strain evidence="3 4">CBS 121175</strain>
    </source>
</reference>
<dbReference type="InterPro" id="IPR044861">
    <property type="entry name" value="IPNS-like_FE2OG_OXY"/>
</dbReference>
<dbReference type="PANTHER" id="PTHR47990">
    <property type="entry name" value="2-OXOGLUTARATE (2OG) AND FE(II)-DEPENDENT OXYGENASE SUPERFAMILY PROTEIN-RELATED"/>
    <property type="match status" value="1"/>
</dbReference>
<accession>A0A5C3L5H1</accession>
<dbReference type="InterPro" id="IPR027443">
    <property type="entry name" value="IPNS-like_sf"/>
</dbReference>
<dbReference type="SUPFAM" id="SSF51197">
    <property type="entry name" value="Clavaminate synthase-like"/>
    <property type="match status" value="1"/>
</dbReference>
<keyword evidence="4" id="KW-1185">Reference proteome</keyword>